<accession>A0A8R2JLR0</accession>
<proteinExistence type="predicted"/>
<evidence type="ECO:0000313" key="2">
    <source>
        <dbReference type="Proteomes" id="UP000007819"/>
    </source>
</evidence>
<dbReference type="AlphaFoldDB" id="A0A8R2JLR0"/>
<organism evidence="1 2">
    <name type="scientific">Acyrthosiphon pisum</name>
    <name type="common">Pea aphid</name>
    <dbReference type="NCBI Taxonomy" id="7029"/>
    <lineage>
        <taxon>Eukaryota</taxon>
        <taxon>Metazoa</taxon>
        <taxon>Ecdysozoa</taxon>
        <taxon>Arthropoda</taxon>
        <taxon>Hexapoda</taxon>
        <taxon>Insecta</taxon>
        <taxon>Pterygota</taxon>
        <taxon>Neoptera</taxon>
        <taxon>Paraneoptera</taxon>
        <taxon>Hemiptera</taxon>
        <taxon>Sternorrhyncha</taxon>
        <taxon>Aphidomorpha</taxon>
        <taxon>Aphidoidea</taxon>
        <taxon>Aphididae</taxon>
        <taxon>Macrosiphini</taxon>
        <taxon>Acyrthosiphon</taxon>
    </lineage>
</organism>
<dbReference type="KEGG" id="api:115033283"/>
<name>A0A8R2JLR0_ACYPI</name>
<keyword evidence="2" id="KW-1185">Reference proteome</keyword>
<protein>
    <submittedName>
        <fullName evidence="1">Uncharacterized protein</fullName>
    </submittedName>
</protein>
<dbReference type="Proteomes" id="UP000007819">
    <property type="component" value="Chromosome X"/>
</dbReference>
<dbReference type="RefSeq" id="XP_029341445.1">
    <property type="nucleotide sequence ID" value="XM_029485585.1"/>
</dbReference>
<reference evidence="1" key="2">
    <citation type="submission" date="2022-06" db="UniProtKB">
        <authorList>
            <consortium name="EnsemblMetazoa"/>
        </authorList>
    </citation>
    <scope>IDENTIFICATION</scope>
</reference>
<dbReference type="EnsemblMetazoa" id="XM_029485585.1">
    <property type="protein sequence ID" value="XP_029341445.1"/>
    <property type="gene ID" value="LOC115033283"/>
</dbReference>
<reference evidence="2" key="1">
    <citation type="submission" date="2010-06" db="EMBL/GenBank/DDBJ databases">
        <authorList>
            <person name="Jiang H."/>
            <person name="Abraham K."/>
            <person name="Ali S."/>
            <person name="Alsbrooks S.L."/>
            <person name="Anim B.N."/>
            <person name="Anosike U.S."/>
            <person name="Attaway T."/>
            <person name="Bandaranaike D.P."/>
            <person name="Battles P.K."/>
            <person name="Bell S.N."/>
            <person name="Bell A.V."/>
            <person name="Beltran B."/>
            <person name="Bickham C."/>
            <person name="Bustamante Y."/>
            <person name="Caleb T."/>
            <person name="Canada A."/>
            <person name="Cardenas V."/>
            <person name="Carter K."/>
            <person name="Chacko J."/>
            <person name="Chandrabose M.N."/>
            <person name="Chavez D."/>
            <person name="Chavez A."/>
            <person name="Chen L."/>
            <person name="Chu H.-S."/>
            <person name="Claassen K.J."/>
            <person name="Cockrell R."/>
            <person name="Collins M."/>
            <person name="Cooper J.A."/>
            <person name="Cree A."/>
            <person name="Curry S.M."/>
            <person name="Da Y."/>
            <person name="Dao M.D."/>
            <person name="Das B."/>
            <person name="Davila M.-L."/>
            <person name="Davy-Carroll L."/>
            <person name="Denson S."/>
            <person name="Dinh H."/>
            <person name="Ebong V.E."/>
            <person name="Edwards J.R."/>
            <person name="Egan A."/>
            <person name="El-Daye J."/>
            <person name="Escobedo L."/>
            <person name="Fernandez S."/>
            <person name="Fernando P.R."/>
            <person name="Flagg N."/>
            <person name="Forbes L.D."/>
            <person name="Fowler R.G."/>
            <person name="Fu Q."/>
            <person name="Gabisi R.A."/>
            <person name="Ganer J."/>
            <person name="Garbino Pronczuk A."/>
            <person name="Garcia R.M."/>
            <person name="Garner T."/>
            <person name="Garrett T.E."/>
            <person name="Gonzalez D.A."/>
            <person name="Hamid H."/>
            <person name="Hawkins E.S."/>
            <person name="Hirani K."/>
            <person name="Hogues M.E."/>
            <person name="Hollins B."/>
            <person name="Hsiao C.-H."/>
            <person name="Jabil R."/>
            <person name="James M.L."/>
            <person name="Jhangiani S.N."/>
            <person name="Johnson B."/>
            <person name="Johnson Q."/>
            <person name="Joshi V."/>
            <person name="Kalu J.B."/>
            <person name="Kam C."/>
            <person name="Kashfia A."/>
            <person name="Keebler J."/>
            <person name="Kisamo H."/>
            <person name="Kovar C.L."/>
            <person name="Lago L.A."/>
            <person name="Lai C.-Y."/>
            <person name="Laidlaw J."/>
            <person name="Lara F."/>
            <person name="Le T.-K."/>
            <person name="Lee S.L."/>
            <person name="Legall F.H."/>
            <person name="Lemon S.J."/>
            <person name="Lewis L.R."/>
            <person name="Li B."/>
            <person name="Liu Y."/>
            <person name="Liu Y.-S."/>
            <person name="Lopez J."/>
            <person name="Lozado R.J."/>
            <person name="Lu J."/>
            <person name="Madu R.C."/>
            <person name="Maheshwari M."/>
            <person name="Maheshwari R."/>
            <person name="Malloy K."/>
            <person name="Martinez E."/>
            <person name="Mathew T."/>
            <person name="Mercado I.C."/>
            <person name="Mercado C."/>
            <person name="Meyer B."/>
            <person name="Montgomery K."/>
            <person name="Morgan M.B."/>
            <person name="Munidasa M."/>
            <person name="Nazareth L.V."/>
            <person name="Nelson J."/>
            <person name="Ng B.M."/>
            <person name="Nguyen N.B."/>
            <person name="Nguyen P.Q."/>
            <person name="Nguyen T."/>
            <person name="Obregon M."/>
            <person name="Okwuonu G.O."/>
            <person name="Onwere C.G."/>
            <person name="Orozco G."/>
            <person name="Parra A."/>
            <person name="Patel S."/>
            <person name="Patil S."/>
            <person name="Perez A."/>
            <person name="Perez Y."/>
            <person name="Pham C."/>
            <person name="Primus E.L."/>
            <person name="Pu L.-L."/>
            <person name="Puazo M."/>
            <person name="Qin X."/>
            <person name="Quiroz J.B."/>
            <person name="Reese J."/>
            <person name="Richards S."/>
            <person name="Rives C.M."/>
            <person name="Robberts R."/>
            <person name="Ruiz S.J."/>
            <person name="Ruiz M.J."/>
            <person name="Santibanez J."/>
            <person name="Schneider B.W."/>
            <person name="Sisson I."/>
            <person name="Smith M."/>
            <person name="Sodergren E."/>
            <person name="Song X.-Z."/>
            <person name="Song B.B."/>
            <person name="Summersgill H."/>
            <person name="Thelus R."/>
            <person name="Thornton R.D."/>
            <person name="Trejos Z.Y."/>
            <person name="Usmani K."/>
            <person name="Vattathil S."/>
            <person name="Villasana D."/>
            <person name="Walker D.L."/>
            <person name="Wang S."/>
            <person name="Wang K."/>
            <person name="White C.S."/>
            <person name="Williams A.C."/>
            <person name="Williamson J."/>
            <person name="Wilson K."/>
            <person name="Woghiren I.O."/>
            <person name="Woodworth J.R."/>
            <person name="Worley K.C."/>
            <person name="Wright R.A."/>
            <person name="Wu W."/>
            <person name="Young L."/>
            <person name="Zhang L."/>
            <person name="Zhang J."/>
            <person name="Zhu Y."/>
            <person name="Muzny D.M."/>
            <person name="Weinstock G."/>
            <person name="Gibbs R.A."/>
        </authorList>
    </citation>
    <scope>NUCLEOTIDE SEQUENCE [LARGE SCALE GENOMIC DNA]</scope>
    <source>
        <strain evidence="2">LSR1</strain>
    </source>
</reference>
<evidence type="ECO:0000313" key="1">
    <source>
        <dbReference type="EnsemblMetazoa" id="XP_029341445.1"/>
    </source>
</evidence>
<dbReference type="GeneID" id="115033283"/>
<sequence length="110" mass="12928">MKNYRTYNFGFIILQKISNILTGETISMEELTEDLIDEDLDNFKYACITFTDMERSFSCYKNILSDNGRQLHVVNLKKALVVQCNKFTDIQSITDVEPRSRRLDVQMLQF</sequence>